<gene>
    <name evidence="1" type="ORF">JIG36_02515</name>
</gene>
<protein>
    <recommendedName>
        <fullName evidence="3">Tellurite resistance protein TerB</fullName>
    </recommendedName>
</protein>
<proteinExistence type="predicted"/>
<evidence type="ECO:0000313" key="2">
    <source>
        <dbReference type="Proteomes" id="UP000632138"/>
    </source>
</evidence>
<sequence length="312" mass="33702">MAEQLTAEEQRVLADAEAALKLINAALEVRGEGALELTSLEIARARTLRALDSLVGQHQLWHRFNALPVMNVTERAHAKDVVADALADVMIRVGHVRPPSHAAVIELARQAIDDLPEDAKITATDVVSATRVALQHLRERLRRLASSRDDANTVIPVEEKRTALDIARAALLHVATAGGLAVGNAPASIVALTSVATTVGWGAAINIGTEMATVAPPAVVQPAEPEVRPAETPLAKLSRLHRQQPQLDPEYARVLRRELLDDLLGSDQWSPEYRLARLEQLVMDGAVPDKEAALVRKELQRSLPTISLAPSP</sequence>
<organism evidence="1 2">
    <name type="scientific">Paractinoplanes ovalisporus</name>
    <dbReference type="NCBI Taxonomy" id="2810368"/>
    <lineage>
        <taxon>Bacteria</taxon>
        <taxon>Bacillati</taxon>
        <taxon>Actinomycetota</taxon>
        <taxon>Actinomycetes</taxon>
        <taxon>Micromonosporales</taxon>
        <taxon>Micromonosporaceae</taxon>
        <taxon>Paractinoplanes</taxon>
    </lineage>
</organism>
<dbReference type="RefSeq" id="WP_203374325.1">
    <property type="nucleotide sequence ID" value="NZ_JAENHP010000001.1"/>
</dbReference>
<reference evidence="1 2" key="1">
    <citation type="submission" date="2021-01" db="EMBL/GenBank/DDBJ databases">
        <title>Actinoplanes sp. nov. LDG1-06 isolated from lichen.</title>
        <authorList>
            <person name="Saeng-In P."/>
            <person name="Phongsopitanun W."/>
            <person name="Kanchanasin P."/>
            <person name="Yuki M."/>
            <person name="Kudo T."/>
            <person name="Ohkuma M."/>
            <person name="Tanasupawat S."/>
        </authorList>
    </citation>
    <scope>NUCLEOTIDE SEQUENCE [LARGE SCALE GENOMIC DNA]</scope>
    <source>
        <strain evidence="1 2">LDG1-06</strain>
    </source>
</reference>
<accession>A0ABS2A3K3</accession>
<comment type="caution">
    <text evidence="1">The sequence shown here is derived from an EMBL/GenBank/DDBJ whole genome shotgun (WGS) entry which is preliminary data.</text>
</comment>
<evidence type="ECO:0000313" key="1">
    <source>
        <dbReference type="EMBL" id="MBM2614431.1"/>
    </source>
</evidence>
<evidence type="ECO:0008006" key="3">
    <source>
        <dbReference type="Google" id="ProtNLM"/>
    </source>
</evidence>
<dbReference type="Proteomes" id="UP000632138">
    <property type="component" value="Unassembled WGS sequence"/>
</dbReference>
<dbReference type="EMBL" id="JAENHP010000001">
    <property type="protein sequence ID" value="MBM2614431.1"/>
    <property type="molecule type" value="Genomic_DNA"/>
</dbReference>
<name>A0ABS2A3K3_9ACTN</name>
<keyword evidence="2" id="KW-1185">Reference proteome</keyword>